<comment type="caution">
    <text evidence="2">The sequence shown here is derived from an EMBL/GenBank/DDBJ whole genome shotgun (WGS) entry which is preliminary data.</text>
</comment>
<feature type="region of interest" description="Disordered" evidence="1">
    <location>
        <begin position="1"/>
        <end position="81"/>
    </location>
</feature>
<keyword evidence="3" id="KW-1185">Reference proteome</keyword>
<gene>
    <name evidence="2" type="ORF">PsYK624_136480</name>
</gene>
<dbReference type="AlphaFoldDB" id="A0A9P3GQ49"/>
<feature type="compositionally biased region" description="Pro residues" evidence="1">
    <location>
        <begin position="293"/>
        <end position="302"/>
    </location>
</feature>
<dbReference type="Proteomes" id="UP000703269">
    <property type="component" value="Unassembled WGS sequence"/>
</dbReference>
<feature type="compositionally biased region" description="Basic residues" evidence="1">
    <location>
        <begin position="207"/>
        <end position="222"/>
    </location>
</feature>
<feature type="region of interest" description="Disordered" evidence="1">
    <location>
        <begin position="506"/>
        <end position="527"/>
    </location>
</feature>
<evidence type="ECO:0000256" key="1">
    <source>
        <dbReference type="SAM" id="MobiDB-lite"/>
    </source>
</evidence>
<feature type="compositionally biased region" description="Polar residues" evidence="1">
    <location>
        <begin position="1"/>
        <end position="22"/>
    </location>
</feature>
<evidence type="ECO:0000313" key="3">
    <source>
        <dbReference type="Proteomes" id="UP000703269"/>
    </source>
</evidence>
<evidence type="ECO:0000313" key="2">
    <source>
        <dbReference type="EMBL" id="GJE97429.1"/>
    </source>
</evidence>
<sequence length="610" mass="66150">MPKANTRSVHTHPCPSSDNSPGSCPAADASRRRILVPLLDNIPHPHTSAPPVVSDLSLAEPPQKKRKTVKKSKENEKDSENKVPRNLFFHWKQHLAPFAIESLGRYDYLSSFAGIAWRLLPEAHRNTAKKNLRAALDRCEKENGIRSLVGTGMRYVDSLLRDQIIPRDVFDEALVRLRARQEAKAKAKAKAAAAAALLDEPQEARPRRGRASKKDQKPKKGKEPHQATPAIAPEADVTPAAEPGPSSRKRRRSPSISSSGPSSDEGRQRDVAPPRPSPTPSLASSRSDYAYTPSPPPPPTPPVAEHISAAVAPEQPPQLCYPCDGPCANYDEYQVAPAGHGAAHVAVPEPWSGPMYAPQVPPQVPYHDGVTPARYTPRNAPSPYAHHPVADHAPACCTPGYSPSAPARYPVNDCAPTYYPPGLAPSPHAYYPANDVVPAGEVTGYAPPLDAHVFGDPHFAHNFAFNPPAALPQMGGGVAPQDVEDSYAYPEQPVFYANASPEQPVTPAYASPEQLAPHASPDAYSSQRQGDWEVAALRKESLEIQSRLHDLLLVVADDLQTLQELLVMEEAVGSRALYAWLRGVYDAGLVFHSTEENTVPALPPQRISQW</sequence>
<feature type="region of interest" description="Disordered" evidence="1">
    <location>
        <begin position="362"/>
        <end position="381"/>
    </location>
</feature>
<feature type="compositionally biased region" description="Basic and acidic residues" evidence="1">
    <location>
        <begin position="71"/>
        <end position="81"/>
    </location>
</feature>
<dbReference type="EMBL" id="BPQB01000071">
    <property type="protein sequence ID" value="GJE97429.1"/>
    <property type="molecule type" value="Genomic_DNA"/>
</dbReference>
<accession>A0A9P3GQ49</accession>
<reference evidence="2 3" key="1">
    <citation type="submission" date="2021-08" db="EMBL/GenBank/DDBJ databases">
        <title>Draft Genome Sequence of Phanerochaete sordida strain YK-624.</title>
        <authorList>
            <person name="Mori T."/>
            <person name="Dohra H."/>
            <person name="Suzuki T."/>
            <person name="Kawagishi H."/>
            <person name="Hirai H."/>
        </authorList>
    </citation>
    <scope>NUCLEOTIDE SEQUENCE [LARGE SCALE GENOMIC DNA]</scope>
    <source>
        <strain evidence="2 3">YK-624</strain>
    </source>
</reference>
<protein>
    <submittedName>
        <fullName evidence="2">Uncharacterized protein</fullName>
    </submittedName>
</protein>
<feature type="compositionally biased region" description="Low complexity" evidence="1">
    <location>
        <begin position="254"/>
        <end position="263"/>
    </location>
</feature>
<organism evidence="2 3">
    <name type="scientific">Phanerochaete sordida</name>
    <dbReference type="NCBI Taxonomy" id="48140"/>
    <lineage>
        <taxon>Eukaryota</taxon>
        <taxon>Fungi</taxon>
        <taxon>Dikarya</taxon>
        <taxon>Basidiomycota</taxon>
        <taxon>Agaricomycotina</taxon>
        <taxon>Agaricomycetes</taxon>
        <taxon>Polyporales</taxon>
        <taxon>Phanerochaetaceae</taxon>
        <taxon>Phanerochaete</taxon>
    </lineage>
</organism>
<proteinExistence type="predicted"/>
<feature type="region of interest" description="Disordered" evidence="1">
    <location>
        <begin position="195"/>
        <end position="305"/>
    </location>
</feature>
<name>A0A9P3GQ49_9APHY</name>